<dbReference type="Proteomes" id="UP000223913">
    <property type="component" value="Unassembled WGS sequence"/>
</dbReference>
<protein>
    <submittedName>
        <fullName evidence="2">Phytanoyl-CoA dioxygenase</fullName>
    </submittedName>
</protein>
<name>A0A2D0NE60_FLAN2</name>
<accession>A0A2D0NE60</accession>
<dbReference type="SUPFAM" id="SSF51197">
    <property type="entry name" value="Clavaminate synthase-like"/>
    <property type="match status" value="1"/>
</dbReference>
<dbReference type="RefSeq" id="WP_099150646.1">
    <property type="nucleotide sequence ID" value="NZ_PDUD01000019.1"/>
</dbReference>
<dbReference type="EMBL" id="PDUD01000019">
    <property type="protein sequence ID" value="PHN06053.1"/>
    <property type="molecule type" value="Genomic_DNA"/>
</dbReference>
<keyword evidence="2" id="KW-0223">Dioxygenase</keyword>
<evidence type="ECO:0000313" key="2">
    <source>
        <dbReference type="EMBL" id="PHN06053.1"/>
    </source>
</evidence>
<keyword evidence="2" id="KW-0560">Oxidoreductase</keyword>
<proteinExistence type="predicted"/>
<comment type="cofactor">
    <cofactor evidence="1">
        <name>Fe(2+)</name>
        <dbReference type="ChEBI" id="CHEBI:29033"/>
    </cofactor>
</comment>
<dbReference type="Gene3D" id="2.60.120.620">
    <property type="entry name" value="q2cbj1_9rhob like domain"/>
    <property type="match status" value="1"/>
</dbReference>
<comment type="caution">
    <text evidence="2">The sequence shown here is derived from an EMBL/GenBank/DDBJ whole genome shotgun (WGS) entry which is preliminary data.</text>
</comment>
<dbReference type="PANTHER" id="PTHR20883">
    <property type="entry name" value="PHYTANOYL-COA DIOXYGENASE DOMAIN CONTAINING 1"/>
    <property type="match status" value="1"/>
</dbReference>
<dbReference type="GO" id="GO:0005506">
    <property type="term" value="F:iron ion binding"/>
    <property type="evidence" value="ECO:0007669"/>
    <property type="project" value="UniProtKB-ARBA"/>
</dbReference>
<gene>
    <name evidence="2" type="ORF">CRP01_13870</name>
</gene>
<keyword evidence="3" id="KW-1185">Reference proteome</keyword>
<dbReference type="GO" id="GO:0016706">
    <property type="term" value="F:2-oxoglutarate-dependent dioxygenase activity"/>
    <property type="evidence" value="ECO:0007669"/>
    <property type="project" value="UniProtKB-ARBA"/>
</dbReference>
<evidence type="ECO:0000313" key="3">
    <source>
        <dbReference type="Proteomes" id="UP000223913"/>
    </source>
</evidence>
<reference evidence="2 3" key="1">
    <citation type="submission" date="2017-10" db="EMBL/GenBank/DDBJ databases">
        <title>The draft genome sequence of Lewinella nigricans NBRC 102662.</title>
        <authorList>
            <person name="Wang K."/>
        </authorList>
    </citation>
    <scope>NUCLEOTIDE SEQUENCE [LARGE SCALE GENOMIC DNA]</scope>
    <source>
        <strain evidence="2 3">NBRC 102662</strain>
    </source>
</reference>
<sequence>MATTAINLEVLDQTYQLNEDQIDFYRENQFIKLKQVLPAEILEYFGTVISEKVQELNTMHVPLEERDTYNKAFLQIMNLWTKDETVKQLVFSKRLAGIATQLMGVEGVRLYHDQALFKEPGGGFTPWHADQYYWPLSNDNTVTAWIPMQETPLEMGPLEFSAKSYLLQGGRDLKISDDSERVISKKLRLNDFQQVVEPFDIGEVSFHSGWVFHRAGANTTDRMRQVMTVIYMDRDMRLKAPENNNQQLDWDTWCPGATIGEVIDTPINPVLYSKS</sequence>
<dbReference type="AlphaFoldDB" id="A0A2D0NE60"/>
<evidence type="ECO:0000256" key="1">
    <source>
        <dbReference type="ARBA" id="ARBA00001954"/>
    </source>
</evidence>
<dbReference type="Pfam" id="PF05721">
    <property type="entry name" value="PhyH"/>
    <property type="match status" value="1"/>
</dbReference>
<dbReference type="OrthoDB" id="9814777at2"/>
<organism evidence="2 3">
    <name type="scientific">Flavilitoribacter nigricans (strain ATCC 23147 / DSM 23189 / NBRC 102662 / NCIMB 1420 / SS-2)</name>
    <name type="common">Lewinella nigricans</name>
    <dbReference type="NCBI Taxonomy" id="1122177"/>
    <lineage>
        <taxon>Bacteria</taxon>
        <taxon>Pseudomonadati</taxon>
        <taxon>Bacteroidota</taxon>
        <taxon>Saprospiria</taxon>
        <taxon>Saprospirales</taxon>
        <taxon>Lewinellaceae</taxon>
        <taxon>Flavilitoribacter</taxon>
    </lineage>
</organism>
<dbReference type="InterPro" id="IPR008775">
    <property type="entry name" value="Phytyl_CoA_dOase-like"/>
</dbReference>
<dbReference type="PANTHER" id="PTHR20883:SF48">
    <property type="entry name" value="ECTOINE DIOXYGENASE"/>
    <property type="match status" value="1"/>
</dbReference>